<keyword evidence="1" id="KW-0732">Signal</keyword>
<feature type="signal peptide" evidence="1">
    <location>
        <begin position="1"/>
        <end position="16"/>
    </location>
</feature>
<evidence type="ECO:0000313" key="3">
    <source>
        <dbReference type="Proteomes" id="UP000007089"/>
    </source>
</evidence>
<reference evidence="2" key="1">
    <citation type="submission" date="2009-01" db="EMBL/GenBank/DDBJ databases">
        <title>Complete sequence of Anaeromyxobacter dehalogenans 2CP-1.</title>
        <authorList>
            <consortium name="US DOE Joint Genome Institute"/>
            <person name="Lucas S."/>
            <person name="Copeland A."/>
            <person name="Lapidus A."/>
            <person name="Glavina del Rio T."/>
            <person name="Dalin E."/>
            <person name="Tice H."/>
            <person name="Bruce D."/>
            <person name="Goodwin L."/>
            <person name="Pitluck S."/>
            <person name="Saunders E."/>
            <person name="Brettin T."/>
            <person name="Detter J.C."/>
            <person name="Han C."/>
            <person name="Larimer F."/>
            <person name="Land M."/>
            <person name="Hauser L."/>
            <person name="Kyrpides N."/>
            <person name="Ovchinnikova G."/>
            <person name="Beliaev A.S."/>
            <person name="Richardson P."/>
        </authorList>
    </citation>
    <scope>NUCLEOTIDE SEQUENCE</scope>
    <source>
        <strain evidence="2">2CP-1</strain>
    </source>
</reference>
<protein>
    <submittedName>
        <fullName evidence="2">Uncharacterized protein</fullName>
    </submittedName>
</protein>
<evidence type="ECO:0000313" key="2">
    <source>
        <dbReference type="EMBL" id="ACL64390.1"/>
    </source>
</evidence>
<dbReference type="EMBL" id="CP001359">
    <property type="protein sequence ID" value="ACL64390.1"/>
    <property type="molecule type" value="Genomic_DNA"/>
</dbReference>
<accession>B8JF33</accession>
<sequence>MRRMIACTLAIGVASAAALPAAGVASPPPLDLELRHTVVSNGADGVTRTTAFRERVHRRADVVWIERVLPHEAHAAAPGGAAGHEGHAHEDLATAARWITPAGQGIRLRLVVPDRKLVLEVPEPDRAAVGFEGDWETSSRFIPARALAAMTPSARPAPAGARWYERRTAEGTTRVLWDVAGEYPRRVESRTAAGAIVRTSIAERVRAPSPAPWTAVAGWAAKEYTDVLD</sequence>
<proteinExistence type="predicted"/>
<dbReference type="HOGENOM" id="CLU_101779_0_0_7"/>
<dbReference type="AlphaFoldDB" id="B8JF33"/>
<name>B8JF33_ANAD2</name>
<organism evidence="2 3">
    <name type="scientific">Anaeromyxobacter dehalogenans (strain ATCC BAA-258 / DSM 21875 / 2CP-1)</name>
    <dbReference type="NCBI Taxonomy" id="455488"/>
    <lineage>
        <taxon>Bacteria</taxon>
        <taxon>Pseudomonadati</taxon>
        <taxon>Myxococcota</taxon>
        <taxon>Myxococcia</taxon>
        <taxon>Myxococcales</taxon>
        <taxon>Cystobacterineae</taxon>
        <taxon>Anaeromyxobacteraceae</taxon>
        <taxon>Anaeromyxobacter</taxon>
    </lineage>
</organism>
<feature type="chain" id="PRO_5002875207" evidence="1">
    <location>
        <begin position="17"/>
        <end position="229"/>
    </location>
</feature>
<dbReference type="KEGG" id="acp:A2cp1_1039"/>
<gene>
    <name evidence="2" type="ordered locus">A2cp1_1039</name>
</gene>
<evidence type="ECO:0000256" key="1">
    <source>
        <dbReference type="SAM" id="SignalP"/>
    </source>
</evidence>
<dbReference type="Proteomes" id="UP000007089">
    <property type="component" value="Chromosome"/>
</dbReference>
<keyword evidence="3" id="KW-1185">Reference proteome</keyword>